<dbReference type="InterPro" id="IPR001138">
    <property type="entry name" value="Zn2Cys6_DnaBD"/>
</dbReference>
<evidence type="ECO:0000313" key="4">
    <source>
        <dbReference type="EMBL" id="EXK29518.1"/>
    </source>
</evidence>
<keyword evidence="1" id="KW-0539">Nucleus</keyword>
<dbReference type="EMBL" id="JH659342">
    <property type="protein sequence ID" value="EXK29518.1"/>
    <property type="molecule type" value="Genomic_DNA"/>
</dbReference>
<sequence length="601" mass="66763">MPPDSSPETLQTPRSCDRCFSLKTQCDLAQVCGRCKRLGLECTNIRPVRPKGRPRKSERSSEPPQTVDLSTAIGRVLDQTLILQLDNDLASSLVEHIVSTHQAHGLYAAILASPPSLPVPTRGLASGPTSYPSKIPTELYSILTPSIIYSLLSIALDIQQPSSRLPSHPSSRINSNSLRTAALTHIPRVLSPYDPKVSDALSLLFLSHAWCFQSERIRDSVRWWTFAHVIIDDVIKTRVSLPFPCALQDLEQRACLGIALQDSILSILHYNRAVSLQQRDDGPLFASIEPPRANTKDAEGSRATGFSNLFGPLIRLANAVVQEPKPSSRTWRDIYDDIEEYYIVFPSELLRFNDLKFLYQAEAMTWMHGLFIILYIGRDPIDIILKPDLLEGETLRQVLGHSLLFGEILHSINRLGDDLSYLSPAVVFFLIISSAVQIAALGMYLNNPADESAMPGIAIEVSTTSSTQSVPQKLMDSSRAHLHLLSAISTQCKRYDSLLLVEIQKLLASCYNCVQSSSCPAQPILATTLMLYRWTGRGTGIYPLEPTVAYAEWLFSQPPEHDIHQYLSGHNEVSRQIVNEVCSPASRICEEGYFDLSIVIS</sequence>
<reference evidence="4" key="1">
    <citation type="submission" date="2012-04" db="EMBL/GenBank/DDBJ databases">
        <title>The Genome Sequence of Fusarium oxysporum melonis.</title>
        <authorList>
            <consortium name="The Broad Institute Genome Sequencing Platform"/>
            <person name="Ma L.-J."/>
            <person name="Gale L.R."/>
            <person name="Schwartz D.C."/>
            <person name="Zhou S."/>
            <person name="Corby-Kistler H."/>
            <person name="Young S.K."/>
            <person name="Zeng Q."/>
            <person name="Gargeya S."/>
            <person name="Fitzgerald M."/>
            <person name="Haas B."/>
            <person name="Abouelleil A."/>
            <person name="Alvarado L."/>
            <person name="Arachchi H.M."/>
            <person name="Berlin A."/>
            <person name="Brown A."/>
            <person name="Chapman S.B."/>
            <person name="Chen Z."/>
            <person name="Dunbar C."/>
            <person name="Freedman E."/>
            <person name="Gearin G."/>
            <person name="Goldberg J."/>
            <person name="Griggs A."/>
            <person name="Gujja S."/>
            <person name="Heiman D."/>
            <person name="Howarth C."/>
            <person name="Larson L."/>
            <person name="Lui A."/>
            <person name="MacDonald P.J.P."/>
            <person name="Montmayeur A."/>
            <person name="Murphy C."/>
            <person name="Neiman D."/>
            <person name="Pearson M."/>
            <person name="Priest M."/>
            <person name="Roberts A."/>
            <person name="Saif S."/>
            <person name="Shea T."/>
            <person name="Shenoy N."/>
            <person name="Sisk P."/>
            <person name="Stolte C."/>
            <person name="Sykes S."/>
            <person name="Wortman J."/>
            <person name="Nusbaum C."/>
            <person name="Birren B."/>
        </authorList>
    </citation>
    <scope>NUCLEOTIDE SEQUENCE</scope>
    <source>
        <strain evidence="4">26406</strain>
    </source>
</reference>
<gene>
    <name evidence="4" type="ORF">FOMG_13993</name>
</gene>
<protein>
    <recommendedName>
        <fullName evidence="3">Zn(2)-C6 fungal-type domain-containing protein</fullName>
    </recommendedName>
</protein>
<evidence type="ECO:0000256" key="2">
    <source>
        <dbReference type="SAM" id="MobiDB-lite"/>
    </source>
</evidence>
<dbReference type="SMART" id="SM00066">
    <property type="entry name" value="GAL4"/>
    <property type="match status" value="1"/>
</dbReference>
<dbReference type="VEuPathDB" id="FungiDB:FOMG_13993"/>
<dbReference type="OrthoDB" id="4345476at2759"/>
<feature type="region of interest" description="Disordered" evidence="2">
    <location>
        <begin position="46"/>
        <end position="67"/>
    </location>
</feature>
<dbReference type="HOGENOM" id="CLU_454175_0_0_1"/>
<dbReference type="Pfam" id="PF00172">
    <property type="entry name" value="Zn_clus"/>
    <property type="match status" value="1"/>
</dbReference>
<organism evidence="4">
    <name type="scientific">Fusarium oxysporum f. sp. melonis 26406</name>
    <dbReference type="NCBI Taxonomy" id="1089452"/>
    <lineage>
        <taxon>Eukaryota</taxon>
        <taxon>Fungi</taxon>
        <taxon>Dikarya</taxon>
        <taxon>Ascomycota</taxon>
        <taxon>Pezizomycotina</taxon>
        <taxon>Sordariomycetes</taxon>
        <taxon>Hypocreomycetidae</taxon>
        <taxon>Hypocreales</taxon>
        <taxon>Nectriaceae</taxon>
        <taxon>Fusarium</taxon>
        <taxon>Fusarium oxysporum species complex</taxon>
    </lineage>
</organism>
<dbReference type="GO" id="GO:0000981">
    <property type="term" value="F:DNA-binding transcription factor activity, RNA polymerase II-specific"/>
    <property type="evidence" value="ECO:0007669"/>
    <property type="project" value="InterPro"/>
</dbReference>
<dbReference type="SUPFAM" id="SSF57701">
    <property type="entry name" value="Zn2/Cys6 DNA-binding domain"/>
    <property type="match status" value="1"/>
</dbReference>
<dbReference type="Proteomes" id="UP000030703">
    <property type="component" value="Unassembled WGS sequence"/>
</dbReference>
<evidence type="ECO:0000259" key="3">
    <source>
        <dbReference type="SMART" id="SM00066"/>
    </source>
</evidence>
<name>W9ZMM5_FUSOX</name>
<proteinExistence type="predicted"/>
<evidence type="ECO:0000256" key="1">
    <source>
        <dbReference type="ARBA" id="ARBA00023242"/>
    </source>
</evidence>
<dbReference type="GO" id="GO:0008270">
    <property type="term" value="F:zinc ion binding"/>
    <property type="evidence" value="ECO:0007669"/>
    <property type="project" value="InterPro"/>
</dbReference>
<feature type="domain" description="Zn(2)-C6 fungal-type" evidence="3">
    <location>
        <begin position="10"/>
        <end position="53"/>
    </location>
</feature>
<dbReference type="Gene3D" id="4.10.240.10">
    <property type="entry name" value="Zn(2)-C6 fungal-type DNA-binding domain"/>
    <property type="match status" value="1"/>
</dbReference>
<reference evidence="4" key="2">
    <citation type="submission" date="2012-05" db="EMBL/GenBank/DDBJ databases">
        <title>Annotation of the Genome Sequence of Fusarium oxysporum f. sp. melonis 26406.</title>
        <authorList>
            <consortium name="The Broad Institute Genomics Platform"/>
            <person name="Ma L.-J."/>
            <person name="Corby-Kistler H."/>
            <person name="Broz K."/>
            <person name="Gale L.R."/>
            <person name="Jonkers W."/>
            <person name="O'Donnell K."/>
            <person name="Ploetz R."/>
            <person name="Steinberg C."/>
            <person name="Schwartz D.C."/>
            <person name="VanEtten H."/>
            <person name="Zhou S."/>
            <person name="Young S.K."/>
            <person name="Zeng Q."/>
            <person name="Gargeya S."/>
            <person name="Fitzgerald M."/>
            <person name="Abouelleil A."/>
            <person name="Alvarado L."/>
            <person name="Chapman S.B."/>
            <person name="Gainer-Dewar J."/>
            <person name="Goldberg J."/>
            <person name="Griggs A."/>
            <person name="Gujja S."/>
            <person name="Hansen M."/>
            <person name="Howarth C."/>
            <person name="Imamovic A."/>
            <person name="Ireland A."/>
            <person name="Larimer J."/>
            <person name="McCowan C."/>
            <person name="Murphy C."/>
            <person name="Pearson M."/>
            <person name="Poon T.W."/>
            <person name="Priest M."/>
            <person name="Roberts A."/>
            <person name="Saif S."/>
            <person name="Shea T."/>
            <person name="Sykes S."/>
            <person name="Wortman J."/>
            <person name="Nusbaum C."/>
            <person name="Birren B."/>
        </authorList>
    </citation>
    <scope>NUCLEOTIDE SEQUENCE</scope>
    <source>
        <strain evidence="4">26406</strain>
    </source>
</reference>
<dbReference type="CDD" id="cd00067">
    <property type="entry name" value="GAL4"/>
    <property type="match status" value="1"/>
</dbReference>
<dbReference type="InterPro" id="IPR036864">
    <property type="entry name" value="Zn2-C6_fun-type_DNA-bd_sf"/>
</dbReference>
<dbReference type="AlphaFoldDB" id="W9ZMM5"/>
<accession>W9ZMM5</accession>